<keyword evidence="14" id="KW-1185">Reference proteome</keyword>
<evidence type="ECO:0000256" key="12">
    <source>
        <dbReference type="RuleBase" id="RU000679"/>
    </source>
</evidence>
<proteinExistence type="inferred from homology"/>
<dbReference type="Gene3D" id="1.10.287.820">
    <property type="entry name" value="Acid-sensing ion channel domain"/>
    <property type="match status" value="1"/>
</dbReference>
<dbReference type="Proteomes" id="UP000695000">
    <property type="component" value="Unplaced"/>
</dbReference>
<feature type="non-terminal residue" evidence="15">
    <location>
        <position position="1"/>
    </location>
</feature>
<evidence type="ECO:0000256" key="2">
    <source>
        <dbReference type="ARBA" id="ARBA00007193"/>
    </source>
</evidence>
<evidence type="ECO:0000256" key="9">
    <source>
        <dbReference type="ARBA" id="ARBA00023136"/>
    </source>
</evidence>
<keyword evidence="3 12" id="KW-0813">Transport</keyword>
<keyword evidence="10 12" id="KW-0739">Sodium transport</keyword>
<feature type="transmembrane region" description="Helical" evidence="13">
    <location>
        <begin position="286"/>
        <end position="305"/>
    </location>
</feature>
<dbReference type="PANTHER" id="PTHR11690">
    <property type="entry name" value="AMILORIDE-SENSITIVE SODIUM CHANNEL-RELATED"/>
    <property type="match status" value="1"/>
</dbReference>
<reference evidence="15" key="1">
    <citation type="submission" date="2025-08" db="UniProtKB">
        <authorList>
            <consortium name="RefSeq"/>
        </authorList>
    </citation>
    <scope>IDENTIFICATION</scope>
    <source>
        <tissue evidence="15">Whole Larva</tissue>
    </source>
</reference>
<keyword evidence="7" id="KW-0915">Sodium</keyword>
<dbReference type="RefSeq" id="XP_017778823.1">
    <property type="nucleotide sequence ID" value="XM_017923334.1"/>
</dbReference>
<evidence type="ECO:0000256" key="5">
    <source>
        <dbReference type="ARBA" id="ARBA00022692"/>
    </source>
</evidence>
<evidence type="ECO:0000256" key="6">
    <source>
        <dbReference type="ARBA" id="ARBA00022989"/>
    </source>
</evidence>
<dbReference type="Gene3D" id="1.10.287.770">
    <property type="entry name" value="YojJ-like"/>
    <property type="match status" value="1"/>
</dbReference>
<keyword evidence="9 13" id="KW-0472">Membrane</keyword>
<accession>A0ABM1MW73</accession>
<organism evidence="14 15">
    <name type="scientific">Nicrophorus vespilloides</name>
    <name type="common">Boreal carrion beetle</name>
    <dbReference type="NCBI Taxonomy" id="110193"/>
    <lineage>
        <taxon>Eukaryota</taxon>
        <taxon>Metazoa</taxon>
        <taxon>Ecdysozoa</taxon>
        <taxon>Arthropoda</taxon>
        <taxon>Hexapoda</taxon>
        <taxon>Insecta</taxon>
        <taxon>Pterygota</taxon>
        <taxon>Neoptera</taxon>
        <taxon>Endopterygota</taxon>
        <taxon>Coleoptera</taxon>
        <taxon>Polyphaga</taxon>
        <taxon>Staphyliniformia</taxon>
        <taxon>Silphidae</taxon>
        <taxon>Nicrophorinae</taxon>
        <taxon>Nicrophorus</taxon>
    </lineage>
</organism>
<comment type="similarity">
    <text evidence="2 12">Belongs to the amiloride-sensitive sodium channel (TC 1.A.6) family.</text>
</comment>
<keyword evidence="11 12" id="KW-0407">Ion channel</keyword>
<keyword evidence="8 12" id="KW-0406">Ion transport</keyword>
<protein>
    <submittedName>
        <fullName evidence="15">Uncharacterized protein LOC108564330</fullName>
    </submittedName>
</protein>
<evidence type="ECO:0000256" key="11">
    <source>
        <dbReference type="ARBA" id="ARBA00023303"/>
    </source>
</evidence>
<evidence type="ECO:0000256" key="10">
    <source>
        <dbReference type="ARBA" id="ARBA00023201"/>
    </source>
</evidence>
<evidence type="ECO:0000256" key="4">
    <source>
        <dbReference type="ARBA" id="ARBA00022461"/>
    </source>
</evidence>
<evidence type="ECO:0000256" key="1">
    <source>
        <dbReference type="ARBA" id="ARBA00004141"/>
    </source>
</evidence>
<keyword evidence="6 13" id="KW-1133">Transmembrane helix</keyword>
<dbReference type="GeneID" id="108564330"/>
<name>A0ABM1MW73_NICVS</name>
<comment type="subcellular location">
    <subcellularLocation>
        <location evidence="1">Membrane</location>
        <topology evidence="1">Multi-pass membrane protein</topology>
    </subcellularLocation>
</comment>
<evidence type="ECO:0000313" key="14">
    <source>
        <dbReference type="Proteomes" id="UP000695000"/>
    </source>
</evidence>
<evidence type="ECO:0000256" key="3">
    <source>
        <dbReference type="ARBA" id="ARBA00022448"/>
    </source>
</evidence>
<evidence type="ECO:0000256" key="7">
    <source>
        <dbReference type="ARBA" id="ARBA00023053"/>
    </source>
</evidence>
<dbReference type="Pfam" id="PF00858">
    <property type="entry name" value="ASC"/>
    <property type="match status" value="1"/>
</dbReference>
<keyword evidence="4 12" id="KW-0894">Sodium channel</keyword>
<evidence type="ECO:0000256" key="8">
    <source>
        <dbReference type="ARBA" id="ARBA00023065"/>
    </source>
</evidence>
<evidence type="ECO:0000313" key="15">
    <source>
        <dbReference type="RefSeq" id="XP_017778823.1"/>
    </source>
</evidence>
<keyword evidence="5 12" id="KW-0812">Transmembrane</keyword>
<dbReference type="PANTHER" id="PTHR11690:SF248">
    <property type="entry name" value="PICKPOCKET 17, ISOFORM A"/>
    <property type="match status" value="1"/>
</dbReference>
<sequence length="359" mass="41257">KYGIVPFAPLQYSKSWENFSYAKHTLDEFFEDVTFKIEEVVTMYGFEGYTTNVSVTERLMLTFGKCFVLTAKNHSSNWNKYSGYSVNLFHNNDYRIIDTTIKSVKNMVPGYHVYIHNSNDIVADQETQFDSLMEDIYLEPGSDLGFSLRVSQYSYLPGSRTNCIKNKNYSKSKCKQKCINQYVTEKIGCSTPWMDNPRQPRCNSYEKVKSLMMLTSSTSNEEFEKICKCPTSCYITSYIPYVQSNKELPSEISGLYLYYATNLVTIMDEVIGYDWNLFLADLGGSLGFLLGLSVLGIIGVFEQVFKIIVLRKPKDEVLNNVEKGQEQTPQKKIEIYLNGEPIDDGHDYGYYEKSGNIKY</sequence>
<evidence type="ECO:0000256" key="13">
    <source>
        <dbReference type="SAM" id="Phobius"/>
    </source>
</evidence>
<dbReference type="InterPro" id="IPR001873">
    <property type="entry name" value="ENaC"/>
</dbReference>
<gene>
    <name evidence="15" type="primary">LOC108564330</name>
</gene>